<dbReference type="AlphaFoldDB" id="A0AA40CJZ4"/>
<name>A0AA40CJZ4_9PEZI</name>
<sequence length="223" mass="24331">MLSIPLPLATSKSRITWVPSMHTQRNMAQRQTIQTRGNFPNQHYLPTVTSRYVPSHSPNRLHVYGQFRDTQHGEPLSALSLAIPPTHQFPRRRHPVARLNVCGPIGVEKGLPAPNEGAPVITNPSPVSGFLARRWCGVVSGAGWRLAEFLGAPLRNGALTGVRTQLRNLERVSRTVHSPALHPATSAEGRNLETLSLTAGFSCSLSPSIGKSPKSRNDNLQLP</sequence>
<comment type="caution">
    <text evidence="1">The sequence shown here is derived from an EMBL/GenBank/DDBJ whole genome shotgun (WGS) entry which is preliminary data.</text>
</comment>
<protein>
    <submittedName>
        <fullName evidence="1">Uncharacterized protein</fullName>
    </submittedName>
</protein>
<organism evidence="1 2">
    <name type="scientific">Cercophora newfieldiana</name>
    <dbReference type="NCBI Taxonomy" id="92897"/>
    <lineage>
        <taxon>Eukaryota</taxon>
        <taxon>Fungi</taxon>
        <taxon>Dikarya</taxon>
        <taxon>Ascomycota</taxon>
        <taxon>Pezizomycotina</taxon>
        <taxon>Sordariomycetes</taxon>
        <taxon>Sordariomycetidae</taxon>
        <taxon>Sordariales</taxon>
        <taxon>Lasiosphaeriaceae</taxon>
        <taxon>Cercophora</taxon>
    </lineage>
</organism>
<gene>
    <name evidence="1" type="ORF">B0T16DRAFT_211577</name>
</gene>
<keyword evidence="2" id="KW-1185">Reference proteome</keyword>
<dbReference type="EMBL" id="JAULSV010000006">
    <property type="protein sequence ID" value="KAK0641227.1"/>
    <property type="molecule type" value="Genomic_DNA"/>
</dbReference>
<reference evidence="1" key="1">
    <citation type="submission" date="2023-06" db="EMBL/GenBank/DDBJ databases">
        <title>Genome-scale phylogeny and comparative genomics of the fungal order Sordariales.</title>
        <authorList>
            <consortium name="Lawrence Berkeley National Laboratory"/>
            <person name="Hensen N."/>
            <person name="Bonometti L."/>
            <person name="Westerberg I."/>
            <person name="Brannstrom I.O."/>
            <person name="Guillou S."/>
            <person name="Cros-Aarteil S."/>
            <person name="Calhoun S."/>
            <person name="Haridas S."/>
            <person name="Kuo A."/>
            <person name="Mondo S."/>
            <person name="Pangilinan J."/>
            <person name="Riley R."/>
            <person name="Labutti K."/>
            <person name="Andreopoulos B."/>
            <person name="Lipzen A."/>
            <person name="Chen C."/>
            <person name="Yanf M."/>
            <person name="Daum C."/>
            <person name="Ng V."/>
            <person name="Clum A."/>
            <person name="Steindorff A."/>
            <person name="Ohm R."/>
            <person name="Martin F."/>
            <person name="Silar P."/>
            <person name="Natvig D."/>
            <person name="Lalanne C."/>
            <person name="Gautier V."/>
            <person name="Ament-Velasquez S.L."/>
            <person name="Kruys A."/>
            <person name="Hutchinson M.I."/>
            <person name="Powell A.J."/>
            <person name="Barry K."/>
            <person name="Miller A.N."/>
            <person name="Grigoriev I.V."/>
            <person name="Debuchy R."/>
            <person name="Gladieux P."/>
            <person name="Thoren M.H."/>
            <person name="Johannesson H."/>
        </authorList>
    </citation>
    <scope>NUCLEOTIDE SEQUENCE</scope>
    <source>
        <strain evidence="1">SMH2532-1</strain>
    </source>
</reference>
<evidence type="ECO:0000313" key="2">
    <source>
        <dbReference type="Proteomes" id="UP001174936"/>
    </source>
</evidence>
<accession>A0AA40CJZ4</accession>
<proteinExistence type="predicted"/>
<evidence type="ECO:0000313" key="1">
    <source>
        <dbReference type="EMBL" id="KAK0641227.1"/>
    </source>
</evidence>
<dbReference type="Proteomes" id="UP001174936">
    <property type="component" value="Unassembled WGS sequence"/>
</dbReference>